<dbReference type="Gene3D" id="2.40.50.100">
    <property type="match status" value="1"/>
</dbReference>
<evidence type="ECO:0000259" key="6">
    <source>
        <dbReference type="Pfam" id="PF25919"/>
    </source>
</evidence>
<evidence type="ECO:0000259" key="5">
    <source>
        <dbReference type="Pfam" id="PF25869"/>
    </source>
</evidence>
<dbReference type="Pfam" id="PF25975">
    <property type="entry name" value="CzcB_C"/>
    <property type="match status" value="1"/>
</dbReference>
<feature type="domain" description="Heavy metal binding" evidence="4">
    <location>
        <begin position="48"/>
        <end position="73"/>
    </location>
</feature>
<name>A0A840UMA2_9BACT</name>
<keyword evidence="2" id="KW-0813">Transport</keyword>
<proteinExistence type="inferred from homology"/>
<evidence type="ECO:0000313" key="10">
    <source>
        <dbReference type="Proteomes" id="UP000539642"/>
    </source>
</evidence>
<dbReference type="Pfam" id="PF19335">
    <property type="entry name" value="HMBD"/>
    <property type="match status" value="1"/>
</dbReference>
<sequence length="458" mass="49231">MKILKILVLIVVVIVAATGGYQLGVQRQHDHEQPGPGQGATVEQKQQYTCSMHPFIIRDAPGNCPICGMALVPLKPGAGGAAVTEDESGAGIISIDPTTAQNMGVRTEAVSRRKLVKTVRTVGLLTYAEGRQFSVNSKIEGWIEKLYVNQEGQTVKKGQPLLAIYSPELVAAQQEYLLALDHRRRLAGSPVPGIAASAERLLAAARTRLQYWDISPGQIKAIEQAGRITKTLTLFSPHSGIVTGKKALQGMRVMAGEELLQIADISTVWINAEIYEHELPWVRVGQRVRVELPFAAGRTYEAKIAYIYPYLNNDTRTARARIELANPGLELKPDMYANVSIDTAAVDGALAVPVNAVLSSGKGRTVFVARGDGRFEPRPVTSGLSDDNGYIQILSGLEEGEAVVVSAQFMLDSESTLREALQKMTAPPGVEGRPAETGKASGAPADGKGTQSLDDLFK</sequence>
<dbReference type="GO" id="GO:0022857">
    <property type="term" value="F:transmembrane transporter activity"/>
    <property type="evidence" value="ECO:0007669"/>
    <property type="project" value="InterPro"/>
</dbReference>
<evidence type="ECO:0000256" key="3">
    <source>
        <dbReference type="SAM" id="MobiDB-lite"/>
    </source>
</evidence>
<dbReference type="GO" id="GO:0046914">
    <property type="term" value="F:transition metal ion binding"/>
    <property type="evidence" value="ECO:0007669"/>
    <property type="project" value="TreeGrafter"/>
</dbReference>
<dbReference type="GO" id="GO:0015679">
    <property type="term" value="P:plasma membrane copper ion transport"/>
    <property type="evidence" value="ECO:0007669"/>
    <property type="project" value="TreeGrafter"/>
</dbReference>
<dbReference type="InterPro" id="IPR006143">
    <property type="entry name" value="RND_pump_MFP"/>
</dbReference>
<dbReference type="InterPro" id="IPR045800">
    <property type="entry name" value="HMBD"/>
</dbReference>
<dbReference type="Pfam" id="PF25919">
    <property type="entry name" value="BSH_CusB"/>
    <property type="match status" value="1"/>
</dbReference>
<evidence type="ECO:0000259" key="7">
    <source>
        <dbReference type="Pfam" id="PF25954"/>
    </source>
</evidence>
<feature type="domain" description="CzcB-like C-terminal circularly permuted SH3-like" evidence="8">
    <location>
        <begin position="350"/>
        <end position="411"/>
    </location>
</feature>
<feature type="region of interest" description="Disordered" evidence="3">
    <location>
        <begin position="423"/>
        <end position="458"/>
    </location>
</feature>
<dbReference type="AlphaFoldDB" id="A0A840UMA2"/>
<gene>
    <name evidence="9" type="ORF">HNQ81_001133</name>
</gene>
<feature type="domain" description="CusB-like beta-barrel" evidence="7">
    <location>
        <begin position="267"/>
        <end position="344"/>
    </location>
</feature>
<dbReference type="RefSeq" id="WP_183349166.1">
    <property type="nucleotide sequence ID" value="NZ_JACHEO010000004.1"/>
</dbReference>
<dbReference type="InterPro" id="IPR058792">
    <property type="entry name" value="Beta-barrel_RND_2"/>
</dbReference>
<organism evidence="9 10">
    <name type="scientific">Desulfoprunum benzoelyticum</name>
    <dbReference type="NCBI Taxonomy" id="1506996"/>
    <lineage>
        <taxon>Bacteria</taxon>
        <taxon>Pseudomonadati</taxon>
        <taxon>Thermodesulfobacteriota</taxon>
        <taxon>Desulfobulbia</taxon>
        <taxon>Desulfobulbales</taxon>
        <taxon>Desulfobulbaceae</taxon>
        <taxon>Desulfoprunum</taxon>
    </lineage>
</organism>
<dbReference type="GO" id="GO:0030288">
    <property type="term" value="C:outer membrane-bounded periplasmic space"/>
    <property type="evidence" value="ECO:0007669"/>
    <property type="project" value="TreeGrafter"/>
</dbReference>
<dbReference type="Proteomes" id="UP000539642">
    <property type="component" value="Unassembled WGS sequence"/>
</dbReference>
<dbReference type="EMBL" id="JACHEO010000004">
    <property type="protein sequence ID" value="MBB5347417.1"/>
    <property type="molecule type" value="Genomic_DNA"/>
</dbReference>
<evidence type="ECO:0000259" key="8">
    <source>
        <dbReference type="Pfam" id="PF25975"/>
    </source>
</evidence>
<protein>
    <submittedName>
        <fullName evidence="9">Cu(I)/Ag(I) efflux system membrane fusion protein/cobalt-zinc-cadmium efflux system membrane fusion protein</fullName>
    </submittedName>
</protein>
<dbReference type="SUPFAM" id="SSF111369">
    <property type="entry name" value="HlyD-like secretion proteins"/>
    <property type="match status" value="1"/>
</dbReference>
<dbReference type="PANTHER" id="PTHR30097">
    <property type="entry name" value="CATION EFFLUX SYSTEM PROTEIN CUSB"/>
    <property type="match status" value="1"/>
</dbReference>
<feature type="domain" description="CusB-like three alpha-helical bundle" evidence="5">
    <location>
        <begin position="168"/>
        <end position="228"/>
    </location>
</feature>
<keyword evidence="10" id="KW-1185">Reference proteome</keyword>
<evidence type="ECO:0000256" key="1">
    <source>
        <dbReference type="ARBA" id="ARBA00009477"/>
    </source>
</evidence>
<dbReference type="InterPro" id="IPR058791">
    <property type="entry name" value="3HB_CusB"/>
</dbReference>
<dbReference type="Pfam" id="PF25954">
    <property type="entry name" value="Beta-barrel_RND_2"/>
    <property type="match status" value="1"/>
</dbReference>
<dbReference type="PANTHER" id="PTHR30097:SF15">
    <property type="entry name" value="CATION EFFLUX SYSTEM PROTEIN CUSB"/>
    <property type="match status" value="1"/>
</dbReference>
<feature type="compositionally biased region" description="Polar residues" evidence="3">
    <location>
        <begin position="449"/>
        <end position="458"/>
    </location>
</feature>
<evidence type="ECO:0000313" key="9">
    <source>
        <dbReference type="EMBL" id="MBB5347417.1"/>
    </source>
</evidence>
<evidence type="ECO:0000256" key="2">
    <source>
        <dbReference type="ARBA" id="ARBA00022448"/>
    </source>
</evidence>
<dbReference type="Pfam" id="PF25869">
    <property type="entry name" value="3HB_CusB"/>
    <property type="match status" value="1"/>
</dbReference>
<evidence type="ECO:0000259" key="4">
    <source>
        <dbReference type="Pfam" id="PF19335"/>
    </source>
</evidence>
<reference evidence="9 10" key="1">
    <citation type="submission" date="2020-08" db="EMBL/GenBank/DDBJ databases">
        <title>Genomic Encyclopedia of Type Strains, Phase IV (KMG-IV): sequencing the most valuable type-strain genomes for metagenomic binning, comparative biology and taxonomic classification.</title>
        <authorList>
            <person name="Goeker M."/>
        </authorList>
    </citation>
    <scope>NUCLEOTIDE SEQUENCE [LARGE SCALE GENOMIC DNA]</scope>
    <source>
        <strain evidence="9 10">DSM 28570</strain>
    </source>
</reference>
<dbReference type="InterPro" id="IPR058649">
    <property type="entry name" value="CzcB_C"/>
</dbReference>
<dbReference type="GO" id="GO:0060003">
    <property type="term" value="P:copper ion export"/>
    <property type="evidence" value="ECO:0007669"/>
    <property type="project" value="TreeGrafter"/>
</dbReference>
<dbReference type="NCBIfam" id="TIGR01730">
    <property type="entry name" value="RND_mfp"/>
    <property type="match status" value="1"/>
</dbReference>
<dbReference type="GO" id="GO:0016020">
    <property type="term" value="C:membrane"/>
    <property type="evidence" value="ECO:0007669"/>
    <property type="project" value="InterPro"/>
</dbReference>
<comment type="caution">
    <text evidence="9">The sequence shown here is derived from an EMBL/GenBank/DDBJ whole genome shotgun (WGS) entry which is preliminary data.</text>
</comment>
<dbReference type="Gene3D" id="2.40.420.20">
    <property type="match status" value="1"/>
</dbReference>
<dbReference type="FunFam" id="2.40.30.170:FF:000010">
    <property type="entry name" value="Efflux RND transporter periplasmic adaptor subunit"/>
    <property type="match status" value="1"/>
</dbReference>
<comment type="similarity">
    <text evidence="1">Belongs to the membrane fusion protein (MFP) (TC 8.A.1) family.</text>
</comment>
<accession>A0A840UMA2</accession>
<dbReference type="InterPro" id="IPR051909">
    <property type="entry name" value="MFP_Cation_Efflux"/>
</dbReference>
<dbReference type="InterPro" id="IPR058790">
    <property type="entry name" value="BSH_CusB"/>
</dbReference>
<dbReference type="Gene3D" id="2.40.30.170">
    <property type="match status" value="1"/>
</dbReference>
<feature type="domain" description="CusB-like barrel-sandwich hybrid" evidence="6">
    <location>
        <begin position="135"/>
        <end position="263"/>
    </location>
</feature>